<protein>
    <submittedName>
        <fullName evidence="1">Uncharacterized protein</fullName>
    </submittedName>
</protein>
<organism evidence="1 2">
    <name type="scientific">Candidatus Methylacidithermus pantelleriae</name>
    <dbReference type="NCBI Taxonomy" id="2744239"/>
    <lineage>
        <taxon>Bacteria</taxon>
        <taxon>Pseudomonadati</taxon>
        <taxon>Verrucomicrobiota</taxon>
        <taxon>Methylacidiphilae</taxon>
        <taxon>Methylacidiphilales</taxon>
        <taxon>Methylacidiphilaceae</taxon>
        <taxon>Candidatus Methylacidithermus</taxon>
    </lineage>
</organism>
<comment type="caution">
    <text evidence="1">The sequence shown here is derived from an EMBL/GenBank/DDBJ whole genome shotgun (WGS) entry which is preliminary data.</text>
</comment>
<gene>
    <name evidence="1" type="ORF">MPNT_10345</name>
</gene>
<dbReference type="AlphaFoldDB" id="A0A8J2FN75"/>
<reference evidence="1" key="1">
    <citation type="submission" date="2021-02" db="EMBL/GenBank/DDBJ databases">
        <authorList>
            <person name="Cremers G."/>
            <person name="Picone N."/>
        </authorList>
    </citation>
    <scope>NUCLEOTIDE SEQUENCE</scope>
    <source>
        <strain evidence="1">PQ17</strain>
    </source>
</reference>
<accession>A0A8J2FN75</accession>
<evidence type="ECO:0000313" key="2">
    <source>
        <dbReference type="Proteomes" id="UP000663859"/>
    </source>
</evidence>
<dbReference type="Proteomes" id="UP000663859">
    <property type="component" value="Unassembled WGS sequence"/>
</dbReference>
<evidence type="ECO:0000313" key="1">
    <source>
        <dbReference type="EMBL" id="CAF0689743.1"/>
    </source>
</evidence>
<proteinExistence type="predicted"/>
<dbReference type="EMBL" id="CAJNOB010000001">
    <property type="protein sequence ID" value="CAF0689743.1"/>
    <property type="molecule type" value="Genomic_DNA"/>
</dbReference>
<sequence>MRRLGVARGWTLRSQAKDIESSLGQFQTRAPRRMGFPQVFVCYKNVPVTPRAKKPIPFRRLASYTNKHDVPT</sequence>
<keyword evidence="2" id="KW-1185">Reference proteome</keyword>
<name>A0A8J2FN75_9BACT</name>